<protein>
    <recommendedName>
        <fullName evidence="4">DUF4398 domain-containing protein</fullName>
    </recommendedName>
</protein>
<reference evidence="2" key="1">
    <citation type="submission" date="2021-04" db="EMBL/GenBank/DDBJ databases">
        <title>Draft genome sequence data of methanotrophic Methylovulum sp. strain S1L and Methylomonas sp. strain S2AM isolated from boreal lake water columns.</title>
        <authorList>
            <person name="Rissanen A.J."/>
            <person name="Mangayil R."/>
            <person name="Svenning M.M."/>
            <person name="Khanongnuch R."/>
        </authorList>
    </citation>
    <scope>NUCLEOTIDE SEQUENCE</scope>
    <source>
        <strain evidence="2">S2AM</strain>
    </source>
</reference>
<dbReference type="KEGG" id="mpad:KEF85_08275"/>
<organism evidence="2 3">
    <name type="scientific">Methylomonas paludis</name>
    <dbReference type="NCBI Taxonomy" id="1173101"/>
    <lineage>
        <taxon>Bacteria</taxon>
        <taxon>Pseudomonadati</taxon>
        <taxon>Pseudomonadota</taxon>
        <taxon>Gammaproteobacteria</taxon>
        <taxon>Methylococcales</taxon>
        <taxon>Methylococcaceae</taxon>
        <taxon>Methylomonas</taxon>
    </lineage>
</organism>
<feature type="signal peptide" evidence="1">
    <location>
        <begin position="1"/>
        <end position="24"/>
    </location>
</feature>
<sequence>MQKNTFLHLALIAILTSVSAPVLAGAAAEQNSASEVKQSHVEYRRDLAKKERSLAAAAQAVGKSQLKNKHLALAAHHDAEADAYEKSVAGK</sequence>
<keyword evidence="3" id="KW-1185">Reference proteome</keyword>
<evidence type="ECO:0000313" key="3">
    <source>
        <dbReference type="Proteomes" id="UP000676649"/>
    </source>
</evidence>
<gene>
    <name evidence="2" type="ORF">KEF85_08275</name>
</gene>
<name>A0A975RAG1_9GAMM</name>
<evidence type="ECO:0000313" key="2">
    <source>
        <dbReference type="EMBL" id="QWF72425.1"/>
    </source>
</evidence>
<evidence type="ECO:0000256" key="1">
    <source>
        <dbReference type="SAM" id="SignalP"/>
    </source>
</evidence>
<keyword evidence="1" id="KW-0732">Signal</keyword>
<dbReference type="RefSeq" id="WP_215584890.1">
    <property type="nucleotide sequence ID" value="NZ_CP073754.1"/>
</dbReference>
<accession>A0A975RAG1</accession>
<dbReference type="Proteomes" id="UP000676649">
    <property type="component" value="Chromosome"/>
</dbReference>
<evidence type="ECO:0008006" key="4">
    <source>
        <dbReference type="Google" id="ProtNLM"/>
    </source>
</evidence>
<feature type="chain" id="PRO_5038145162" description="DUF4398 domain-containing protein" evidence="1">
    <location>
        <begin position="25"/>
        <end position="91"/>
    </location>
</feature>
<dbReference type="AlphaFoldDB" id="A0A975RAG1"/>
<proteinExistence type="predicted"/>
<dbReference type="EMBL" id="CP073754">
    <property type="protein sequence ID" value="QWF72425.1"/>
    <property type="molecule type" value="Genomic_DNA"/>
</dbReference>